<dbReference type="AlphaFoldDB" id="A0A919KBJ3"/>
<evidence type="ECO:0000313" key="3">
    <source>
        <dbReference type="Proteomes" id="UP000629619"/>
    </source>
</evidence>
<keyword evidence="3" id="KW-1185">Reference proteome</keyword>
<dbReference type="Proteomes" id="UP000629619">
    <property type="component" value="Unassembled WGS sequence"/>
</dbReference>
<comment type="caution">
    <text evidence="2">The sequence shown here is derived from an EMBL/GenBank/DDBJ whole genome shotgun (WGS) entry which is preliminary data.</text>
</comment>
<evidence type="ECO:0000256" key="1">
    <source>
        <dbReference type="SAM" id="MobiDB-lite"/>
    </source>
</evidence>
<accession>A0A919KBJ3</accession>
<protein>
    <submittedName>
        <fullName evidence="2">Uncharacterized protein</fullName>
    </submittedName>
</protein>
<gene>
    <name evidence="2" type="ORF">Asi03nite_07260</name>
</gene>
<sequence length="61" mass="6611">MTDAHDEPEARLPQPGDKTGPEYDSAGDLEYDEAHGVHDALDVPAALAEEAERRRSLAARP</sequence>
<feature type="compositionally biased region" description="Basic and acidic residues" evidence="1">
    <location>
        <begin position="32"/>
        <end position="41"/>
    </location>
</feature>
<name>A0A919KBJ3_9ACTN</name>
<organism evidence="2 3">
    <name type="scientific">Actinoplanes siamensis</name>
    <dbReference type="NCBI Taxonomy" id="1223317"/>
    <lineage>
        <taxon>Bacteria</taxon>
        <taxon>Bacillati</taxon>
        <taxon>Actinomycetota</taxon>
        <taxon>Actinomycetes</taxon>
        <taxon>Micromonosporales</taxon>
        <taxon>Micromonosporaceae</taxon>
        <taxon>Actinoplanes</taxon>
    </lineage>
</organism>
<dbReference type="RefSeq" id="WP_203676938.1">
    <property type="nucleotide sequence ID" value="NZ_BOMW01000008.1"/>
</dbReference>
<proteinExistence type="predicted"/>
<dbReference type="EMBL" id="BOMW01000008">
    <property type="protein sequence ID" value="GIF03188.1"/>
    <property type="molecule type" value="Genomic_DNA"/>
</dbReference>
<evidence type="ECO:0000313" key="2">
    <source>
        <dbReference type="EMBL" id="GIF03188.1"/>
    </source>
</evidence>
<feature type="compositionally biased region" description="Basic and acidic residues" evidence="1">
    <location>
        <begin position="1"/>
        <end position="10"/>
    </location>
</feature>
<reference evidence="2" key="1">
    <citation type="submission" date="2021-01" db="EMBL/GenBank/DDBJ databases">
        <title>Whole genome shotgun sequence of Actinoplanes siamensis NBRC 109076.</title>
        <authorList>
            <person name="Komaki H."/>
            <person name="Tamura T."/>
        </authorList>
    </citation>
    <scope>NUCLEOTIDE SEQUENCE</scope>
    <source>
        <strain evidence="2">NBRC 109076</strain>
    </source>
</reference>
<feature type="region of interest" description="Disordered" evidence="1">
    <location>
        <begin position="1"/>
        <end position="61"/>
    </location>
</feature>